<gene>
    <name evidence="1" type="ORF">FGIG_01270</name>
</gene>
<accession>A0A504YHD0</accession>
<dbReference type="GO" id="GO:0016740">
    <property type="term" value="F:transferase activity"/>
    <property type="evidence" value="ECO:0007669"/>
    <property type="project" value="UniProtKB-KW"/>
</dbReference>
<dbReference type="EMBL" id="SUNJ01009198">
    <property type="protein sequence ID" value="TPP60604.1"/>
    <property type="molecule type" value="Genomic_DNA"/>
</dbReference>
<dbReference type="STRING" id="46835.A0A504YHD0"/>
<dbReference type="OrthoDB" id="5394539at2759"/>
<evidence type="ECO:0000313" key="1">
    <source>
        <dbReference type="EMBL" id="TPP60604.1"/>
    </source>
</evidence>
<proteinExistence type="predicted"/>
<protein>
    <submittedName>
        <fullName evidence="1">Glutamyl-tRNA(Gln) amidotransferase subunit C mitochondrial</fullName>
    </submittedName>
</protein>
<reference evidence="1 2" key="1">
    <citation type="submission" date="2019-04" db="EMBL/GenBank/DDBJ databases">
        <title>Annotation for the trematode Fasciola gigantica.</title>
        <authorList>
            <person name="Choi Y.-J."/>
        </authorList>
    </citation>
    <scope>NUCLEOTIDE SEQUENCE [LARGE SCALE GENOMIC DNA]</scope>
    <source>
        <strain evidence="1">Uganda_cow_1</strain>
    </source>
</reference>
<dbReference type="AlphaFoldDB" id="A0A504YHD0"/>
<organism evidence="1 2">
    <name type="scientific">Fasciola gigantica</name>
    <name type="common">Giant liver fluke</name>
    <dbReference type="NCBI Taxonomy" id="46835"/>
    <lineage>
        <taxon>Eukaryota</taxon>
        <taxon>Metazoa</taxon>
        <taxon>Spiralia</taxon>
        <taxon>Lophotrochozoa</taxon>
        <taxon>Platyhelminthes</taxon>
        <taxon>Trematoda</taxon>
        <taxon>Digenea</taxon>
        <taxon>Plagiorchiida</taxon>
        <taxon>Echinostomata</taxon>
        <taxon>Echinostomatoidea</taxon>
        <taxon>Fasciolidae</taxon>
        <taxon>Fasciola</taxon>
    </lineage>
</organism>
<name>A0A504YHD0_FASGI</name>
<comment type="caution">
    <text evidence="1">The sequence shown here is derived from an EMBL/GenBank/DDBJ whole genome shotgun (WGS) entry which is preliminary data.</text>
</comment>
<keyword evidence="1" id="KW-0808">Transferase</keyword>
<sequence length="229" mass="26108">MLAWFSMLSKFIPIRTSFARSAIQTCELFRGNRAPRLSQIFYGQLRRCYRFVPEKPIWKRFDVNPTSPFESDAFDSDSSMFRIPKSALPPRTELSSDTIKLLERLSLVEFGTEKCLSILEEAIRYADPLLTEQAFRGTTDNRTLTFENTEPIVSLCEELYPDYSCPLAADEPIREDQANALAEQLFHLAPITWEGYVVAPPGNIALEPKGIDRLPTDEIVQTEYRTIGA</sequence>
<dbReference type="Proteomes" id="UP000316759">
    <property type="component" value="Unassembled WGS sequence"/>
</dbReference>
<evidence type="ECO:0000313" key="2">
    <source>
        <dbReference type="Proteomes" id="UP000316759"/>
    </source>
</evidence>
<keyword evidence="2" id="KW-1185">Reference proteome</keyword>